<dbReference type="InterPro" id="IPR029052">
    <property type="entry name" value="Metallo-depent_PP-like"/>
</dbReference>
<dbReference type="PANTHER" id="PTHR42850">
    <property type="entry name" value="METALLOPHOSPHOESTERASE"/>
    <property type="match status" value="1"/>
</dbReference>
<dbReference type="InterPro" id="IPR024654">
    <property type="entry name" value="Calcineurin-like_PHP_lpxH"/>
</dbReference>
<evidence type="ECO:0000313" key="3">
    <source>
        <dbReference type="EMBL" id="BAU47059.1"/>
    </source>
</evidence>
<organism evidence="3 4">
    <name type="scientific">Sulfurifustis variabilis</name>
    <dbReference type="NCBI Taxonomy" id="1675686"/>
    <lineage>
        <taxon>Bacteria</taxon>
        <taxon>Pseudomonadati</taxon>
        <taxon>Pseudomonadota</taxon>
        <taxon>Gammaproteobacteria</taxon>
        <taxon>Acidiferrobacterales</taxon>
        <taxon>Acidiferrobacteraceae</taxon>
        <taxon>Sulfurifustis</taxon>
    </lineage>
</organism>
<evidence type="ECO:0000259" key="2">
    <source>
        <dbReference type="Pfam" id="PF12850"/>
    </source>
</evidence>
<dbReference type="EMBL" id="AP014936">
    <property type="protein sequence ID" value="BAU47059.1"/>
    <property type="molecule type" value="Genomic_DNA"/>
</dbReference>
<keyword evidence="4" id="KW-1185">Reference proteome</keyword>
<dbReference type="Pfam" id="PF12850">
    <property type="entry name" value="Metallophos_2"/>
    <property type="match status" value="1"/>
</dbReference>
<dbReference type="KEGG" id="sva:SVA_0478"/>
<dbReference type="PIRSF" id="PIRSF000883">
    <property type="entry name" value="Pesterase_MJ0912"/>
    <property type="match status" value="1"/>
</dbReference>
<dbReference type="RefSeq" id="WP_096458240.1">
    <property type="nucleotide sequence ID" value="NZ_AP014936.1"/>
</dbReference>
<dbReference type="InterPro" id="IPR050126">
    <property type="entry name" value="Ap4A_hydrolase"/>
</dbReference>
<evidence type="ECO:0000313" key="4">
    <source>
        <dbReference type="Proteomes" id="UP000218899"/>
    </source>
</evidence>
<dbReference type="Proteomes" id="UP000218899">
    <property type="component" value="Chromosome"/>
</dbReference>
<dbReference type="OrthoDB" id="9813918at2"/>
<dbReference type="InterPro" id="IPR011152">
    <property type="entry name" value="Pesterase_MJ0912"/>
</dbReference>
<dbReference type="GO" id="GO:0016791">
    <property type="term" value="F:phosphatase activity"/>
    <property type="evidence" value="ECO:0007669"/>
    <property type="project" value="TreeGrafter"/>
</dbReference>
<dbReference type="GO" id="GO:0005737">
    <property type="term" value="C:cytoplasm"/>
    <property type="evidence" value="ECO:0007669"/>
    <property type="project" value="TreeGrafter"/>
</dbReference>
<protein>
    <submittedName>
        <fullName evidence="3">Metallophosphoesterase</fullName>
    </submittedName>
</protein>
<comment type="similarity">
    <text evidence="1">Belongs to the metallophosphoesterase superfamily. YfcE family.</text>
</comment>
<dbReference type="Gene3D" id="3.60.21.10">
    <property type="match status" value="1"/>
</dbReference>
<sequence>MKIAVLSDIHSNLEALEACCRLARQQGVERFACLGDFVGYGADPVATLDLVLSLPGLIAVLGNHDESIIVFGKEAVPNPFVRHTREWARRRLRPEHLEYLRSLPYVHAEKDVTYVHASARHPHDWEYLRNVRQAEACLRAARTSLVFIGHGHVPTIFCRGAGGVTTEMDAAEGAPLVLAPGNAYVVNVGSVGQPRDGNSAACFAMHDDNARTVTFHRVAYDHAAAAAKIRAAGFDPFFADRLSRGH</sequence>
<dbReference type="SUPFAM" id="SSF56300">
    <property type="entry name" value="Metallo-dependent phosphatases"/>
    <property type="match status" value="1"/>
</dbReference>
<feature type="domain" description="Calcineurin-like phosphoesterase" evidence="2">
    <location>
        <begin position="1"/>
        <end position="206"/>
    </location>
</feature>
<accession>A0A1B4V0R2</accession>
<reference evidence="3 4" key="1">
    <citation type="submission" date="2015-08" db="EMBL/GenBank/DDBJ databases">
        <title>Complete genome sequence of Sulfurifustis variabilis.</title>
        <authorList>
            <person name="Miura A."/>
            <person name="Kojima H."/>
            <person name="Fukui M."/>
        </authorList>
    </citation>
    <scope>NUCLEOTIDE SEQUENCE [LARGE SCALE GENOMIC DNA]</scope>
    <source>
        <strain evidence="4">skN76</strain>
    </source>
</reference>
<gene>
    <name evidence="3" type="ORF">SVA_0478</name>
</gene>
<proteinExistence type="inferred from homology"/>
<name>A0A1B4V0R2_9GAMM</name>
<evidence type="ECO:0000256" key="1">
    <source>
        <dbReference type="ARBA" id="ARBA00008950"/>
    </source>
</evidence>
<dbReference type="PANTHER" id="PTHR42850:SF2">
    <property type="entry name" value="BLL5683 PROTEIN"/>
    <property type="match status" value="1"/>
</dbReference>
<dbReference type="AlphaFoldDB" id="A0A1B4V0R2"/>